<accession>A0A9P3PY43</accession>
<protein>
    <submittedName>
        <fullName evidence="2">Uncharacterized protein</fullName>
    </submittedName>
</protein>
<dbReference type="Proteomes" id="UP001063166">
    <property type="component" value="Unassembled WGS sequence"/>
</dbReference>
<evidence type="ECO:0000256" key="1">
    <source>
        <dbReference type="SAM" id="MobiDB-lite"/>
    </source>
</evidence>
<keyword evidence="3" id="KW-1185">Reference proteome</keyword>
<evidence type="ECO:0000313" key="2">
    <source>
        <dbReference type="EMBL" id="GLB44158.1"/>
    </source>
</evidence>
<dbReference type="EMBL" id="BRPK01000016">
    <property type="protein sequence ID" value="GLB44158.1"/>
    <property type="molecule type" value="Genomic_DNA"/>
</dbReference>
<feature type="region of interest" description="Disordered" evidence="1">
    <location>
        <begin position="142"/>
        <end position="163"/>
    </location>
</feature>
<reference evidence="2" key="1">
    <citation type="submission" date="2022-07" db="EMBL/GenBank/DDBJ databases">
        <title>The genome of Lyophyllum shimeji provides insight into the initial evolution of ectomycorrhizal fungal genome.</title>
        <authorList>
            <person name="Kobayashi Y."/>
            <person name="Shibata T."/>
            <person name="Hirakawa H."/>
            <person name="Shigenobu S."/>
            <person name="Nishiyama T."/>
            <person name="Yamada A."/>
            <person name="Hasebe M."/>
            <person name="Kawaguchi M."/>
        </authorList>
    </citation>
    <scope>NUCLEOTIDE SEQUENCE</scope>
    <source>
        <strain evidence="2">AT787</strain>
    </source>
</reference>
<name>A0A9P3PY43_LYOSH</name>
<dbReference type="AlphaFoldDB" id="A0A9P3PY43"/>
<evidence type="ECO:0000313" key="3">
    <source>
        <dbReference type="Proteomes" id="UP001063166"/>
    </source>
</evidence>
<proteinExistence type="predicted"/>
<gene>
    <name evidence="2" type="ORF">LshimejAT787_1600880</name>
</gene>
<comment type="caution">
    <text evidence="2">The sequence shown here is derived from an EMBL/GenBank/DDBJ whole genome shotgun (WGS) entry which is preliminary data.</text>
</comment>
<sequence length="163" mass="18740">MAQSVSCLHSVSWNILLFSERLRTEQMGTSKVLTRQRVTYLYSFDQYGLFFNLRLLSRASPTNWRPNDAAVRCMSRTQRLPSRPVTWLPPHPEGLRGHAFTRKSSVGCMRGTLGGTPPGMDSETMMAQRVKVVVPARLVRRKQKKNRQKKRAAWSVSHIRRLT</sequence>
<organism evidence="2 3">
    <name type="scientific">Lyophyllum shimeji</name>
    <name type="common">Hon-shimeji</name>
    <name type="synonym">Tricholoma shimeji</name>
    <dbReference type="NCBI Taxonomy" id="47721"/>
    <lineage>
        <taxon>Eukaryota</taxon>
        <taxon>Fungi</taxon>
        <taxon>Dikarya</taxon>
        <taxon>Basidiomycota</taxon>
        <taxon>Agaricomycotina</taxon>
        <taxon>Agaricomycetes</taxon>
        <taxon>Agaricomycetidae</taxon>
        <taxon>Agaricales</taxon>
        <taxon>Tricholomatineae</taxon>
        <taxon>Lyophyllaceae</taxon>
        <taxon>Lyophyllum</taxon>
    </lineage>
</organism>